<dbReference type="InterPro" id="IPR021969">
    <property type="entry name" value="DUF3579"/>
</dbReference>
<dbReference type="AlphaFoldDB" id="A0A240E0I6"/>
<dbReference type="Gene3D" id="3.30.70.2340">
    <property type="entry name" value="Uncharacterised protein PF12112 family, DUF3579"/>
    <property type="match status" value="1"/>
</dbReference>
<keyword evidence="2" id="KW-1185">Reference proteome</keyword>
<proteinExistence type="predicted"/>
<gene>
    <name evidence="1" type="ORF">SAMN06295945_0305</name>
</gene>
<reference evidence="2" key="1">
    <citation type="submission" date="2017-08" db="EMBL/GenBank/DDBJ databases">
        <authorList>
            <person name="Varghese N."/>
            <person name="Submissions S."/>
        </authorList>
    </citation>
    <scope>NUCLEOTIDE SEQUENCE [LARGE SCALE GENOMIC DNA]</scope>
    <source>
        <strain evidence="2">AP-Melu-1000-B4</strain>
    </source>
</reference>
<accession>A0A240E0I6</accession>
<dbReference type="EMBL" id="OANS01000001">
    <property type="protein sequence ID" value="SNX27986.1"/>
    <property type="molecule type" value="Genomic_DNA"/>
</dbReference>
<evidence type="ECO:0000313" key="2">
    <source>
        <dbReference type="Proteomes" id="UP000218069"/>
    </source>
</evidence>
<dbReference type="Pfam" id="PF12112">
    <property type="entry name" value="DUF3579"/>
    <property type="match status" value="1"/>
</dbReference>
<dbReference type="OrthoDB" id="9814727at2"/>
<evidence type="ECO:0000313" key="1">
    <source>
        <dbReference type="EMBL" id="SNX27986.1"/>
    </source>
</evidence>
<protein>
    <recommendedName>
        <fullName evidence="3">DUF3579 domain-containing protein</fullName>
    </recommendedName>
</protein>
<dbReference type="RefSeq" id="WP_096672088.1">
    <property type="nucleotide sequence ID" value="NZ_OANS01000001.1"/>
</dbReference>
<organism evidence="1 2">
    <name type="scientific">Polynucleobacter meluiroseus</name>
    <dbReference type="NCBI Taxonomy" id="1938814"/>
    <lineage>
        <taxon>Bacteria</taxon>
        <taxon>Pseudomonadati</taxon>
        <taxon>Pseudomonadota</taxon>
        <taxon>Betaproteobacteria</taxon>
        <taxon>Burkholderiales</taxon>
        <taxon>Burkholderiaceae</taxon>
        <taxon>Polynucleobacter</taxon>
    </lineage>
</organism>
<sequence>MNHKTLFIQGVTTSGKTFRPSDWSERLCGVMSSFRPSDDDGDPRFTYSPYVRPVLIANVKCVVVDTRLGDLDPRALDFVMNFAKDNQLAIEEACEYDPKPLT</sequence>
<evidence type="ECO:0008006" key="3">
    <source>
        <dbReference type="Google" id="ProtNLM"/>
    </source>
</evidence>
<dbReference type="Proteomes" id="UP000218069">
    <property type="component" value="Unassembled WGS sequence"/>
</dbReference>
<name>A0A240E0I6_9BURK</name>